<comment type="caution">
    <text evidence="3">The sequence shown here is derived from an EMBL/GenBank/DDBJ whole genome shotgun (WGS) entry which is preliminary data.</text>
</comment>
<protein>
    <recommendedName>
        <fullName evidence="2">GGDEF domain-containing protein</fullName>
    </recommendedName>
</protein>
<dbReference type="InterPro" id="IPR043128">
    <property type="entry name" value="Rev_trsase/Diguanyl_cyclase"/>
</dbReference>
<dbReference type="PANTHER" id="PTHR45138:SF9">
    <property type="entry name" value="DIGUANYLATE CYCLASE DGCM-RELATED"/>
    <property type="match status" value="1"/>
</dbReference>
<dbReference type="Pfam" id="PF00990">
    <property type="entry name" value="GGDEF"/>
    <property type="match status" value="1"/>
</dbReference>
<dbReference type="GO" id="GO:0052621">
    <property type="term" value="F:diguanylate cyclase activity"/>
    <property type="evidence" value="ECO:0007669"/>
    <property type="project" value="TreeGrafter"/>
</dbReference>
<dbReference type="CDD" id="cd01949">
    <property type="entry name" value="GGDEF"/>
    <property type="match status" value="1"/>
</dbReference>
<dbReference type="InterPro" id="IPR050469">
    <property type="entry name" value="Diguanylate_Cyclase"/>
</dbReference>
<dbReference type="PANTHER" id="PTHR45138">
    <property type="entry name" value="REGULATORY COMPONENTS OF SENSORY TRANSDUCTION SYSTEM"/>
    <property type="match status" value="1"/>
</dbReference>
<dbReference type="Proteomes" id="UP000177811">
    <property type="component" value="Unassembled WGS sequence"/>
</dbReference>
<evidence type="ECO:0000259" key="2">
    <source>
        <dbReference type="PROSITE" id="PS50887"/>
    </source>
</evidence>
<evidence type="ECO:0000256" key="1">
    <source>
        <dbReference type="SAM" id="Coils"/>
    </source>
</evidence>
<dbReference type="Gene3D" id="3.30.70.270">
    <property type="match status" value="1"/>
</dbReference>
<reference evidence="3 4" key="1">
    <citation type="journal article" date="2016" name="Nat. Commun.">
        <title>Thousands of microbial genomes shed light on interconnected biogeochemical processes in an aquifer system.</title>
        <authorList>
            <person name="Anantharaman K."/>
            <person name="Brown C.T."/>
            <person name="Hug L.A."/>
            <person name="Sharon I."/>
            <person name="Castelle C.J."/>
            <person name="Probst A.J."/>
            <person name="Thomas B.C."/>
            <person name="Singh A."/>
            <person name="Wilkins M.J."/>
            <person name="Karaoz U."/>
            <person name="Brodie E.L."/>
            <person name="Williams K.H."/>
            <person name="Hubbard S.S."/>
            <person name="Banfield J.F."/>
        </authorList>
    </citation>
    <scope>NUCLEOTIDE SEQUENCE [LARGE SCALE GENOMIC DNA]</scope>
</reference>
<dbReference type="EMBL" id="MHQL01000040">
    <property type="protein sequence ID" value="OHA02277.1"/>
    <property type="molecule type" value="Genomic_DNA"/>
</dbReference>
<evidence type="ECO:0000313" key="3">
    <source>
        <dbReference type="EMBL" id="OHA02277.1"/>
    </source>
</evidence>
<gene>
    <name evidence="3" type="ORF">A3C16_03155</name>
</gene>
<feature type="coiled-coil region" evidence="1">
    <location>
        <begin position="286"/>
        <end position="313"/>
    </location>
</feature>
<feature type="domain" description="GGDEF" evidence="2">
    <location>
        <begin position="179"/>
        <end position="312"/>
    </location>
</feature>
<dbReference type="InterPro" id="IPR000160">
    <property type="entry name" value="GGDEF_dom"/>
</dbReference>
<dbReference type="NCBIfam" id="TIGR00254">
    <property type="entry name" value="GGDEF"/>
    <property type="match status" value="1"/>
</dbReference>
<proteinExistence type="predicted"/>
<dbReference type="AlphaFoldDB" id="A0A1G2KS54"/>
<keyword evidence="1" id="KW-0175">Coiled coil</keyword>
<dbReference type="SUPFAM" id="SSF55073">
    <property type="entry name" value="Nucleotide cyclase"/>
    <property type="match status" value="1"/>
</dbReference>
<name>A0A1G2KS54_9BACT</name>
<accession>A0A1G2KS54</accession>
<sequence length="313" mass="34660">MEGLVLRLFEEKKYEHGFPPRENALAVKSEFATRGLSHSSMVVQQLVGVYLKVAESVLEEFTEAVVDNRDALGIGSDEELRALVNDGHRTMFGEAGAAVLAELGGLAGEYRQLAMETVDNRRGPVWAHLERKIDLTKLRRIAPLINDKEREQKFGILLSPTQAGRDFEVWVKEAQAAGNPIALLFVDLDEFKALNARLTETKVDQTILPEVQRLLLRLVQGRGEAYRQGGEEFVMILRNLDIDEARRFGEKVRAAFEGELLEAGGTRERVTVSIGVAVWPEHGASYEAVLAAANRAEAEAKKTRNSVKVAAAQ</sequence>
<evidence type="ECO:0000313" key="4">
    <source>
        <dbReference type="Proteomes" id="UP000177811"/>
    </source>
</evidence>
<dbReference type="SMART" id="SM00267">
    <property type="entry name" value="GGDEF"/>
    <property type="match status" value="1"/>
</dbReference>
<dbReference type="PROSITE" id="PS50887">
    <property type="entry name" value="GGDEF"/>
    <property type="match status" value="1"/>
</dbReference>
<dbReference type="InterPro" id="IPR029787">
    <property type="entry name" value="Nucleotide_cyclase"/>
</dbReference>
<organism evidence="3 4">
    <name type="scientific">Candidatus Sungbacteria bacterium RIFCSPHIGHO2_02_FULL_51_29</name>
    <dbReference type="NCBI Taxonomy" id="1802273"/>
    <lineage>
        <taxon>Bacteria</taxon>
        <taxon>Candidatus Sungiibacteriota</taxon>
    </lineage>
</organism>